<proteinExistence type="predicted"/>
<accession>A0A9W9F4D0</accession>
<dbReference type="GO" id="GO:0016042">
    <property type="term" value="P:lipid catabolic process"/>
    <property type="evidence" value="ECO:0007669"/>
    <property type="project" value="InterPro"/>
</dbReference>
<feature type="signal peptide" evidence="3">
    <location>
        <begin position="1"/>
        <end position="25"/>
    </location>
</feature>
<dbReference type="InterPro" id="IPR029058">
    <property type="entry name" value="AB_hydrolase_fold"/>
</dbReference>
<dbReference type="PIRSF" id="PIRSF029171">
    <property type="entry name" value="Esterase_LipA"/>
    <property type="match status" value="1"/>
</dbReference>
<dbReference type="GO" id="GO:0072330">
    <property type="term" value="P:monocarboxylic acid biosynthetic process"/>
    <property type="evidence" value="ECO:0007669"/>
    <property type="project" value="UniProtKB-ARBA"/>
</dbReference>
<dbReference type="SUPFAM" id="SSF53474">
    <property type="entry name" value="alpha/beta-Hydrolases"/>
    <property type="match status" value="1"/>
</dbReference>
<protein>
    <recommendedName>
        <fullName evidence="6">Lipase, secreted</fullName>
    </recommendedName>
</protein>
<evidence type="ECO:0000313" key="5">
    <source>
        <dbReference type="Proteomes" id="UP001149165"/>
    </source>
</evidence>
<dbReference type="GO" id="GO:0004806">
    <property type="term" value="F:triacylglycerol lipase activity"/>
    <property type="evidence" value="ECO:0007669"/>
    <property type="project" value="InterPro"/>
</dbReference>
<evidence type="ECO:0008006" key="6">
    <source>
        <dbReference type="Google" id="ProtNLM"/>
    </source>
</evidence>
<dbReference type="InterPro" id="IPR005152">
    <property type="entry name" value="Lipase_secreted"/>
</dbReference>
<reference evidence="4" key="2">
    <citation type="journal article" date="2023" name="IMA Fungus">
        <title>Comparative genomic study of the Penicillium genus elucidates a diverse pangenome and 15 lateral gene transfer events.</title>
        <authorList>
            <person name="Petersen C."/>
            <person name="Sorensen T."/>
            <person name="Nielsen M.R."/>
            <person name="Sondergaard T.E."/>
            <person name="Sorensen J.L."/>
            <person name="Fitzpatrick D.A."/>
            <person name="Frisvad J.C."/>
            <person name="Nielsen K.L."/>
        </authorList>
    </citation>
    <scope>NUCLEOTIDE SEQUENCE</scope>
    <source>
        <strain evidence="4">IBT 30069</strain>
    </source>
</reference>
<organism evidence="4 5">
    <name type="scientific">Penicillium angulare</name>
    <dbReference type="NCBI Taxonomy" id="116970"/>
    <lineage>
        <taxon>Eukaryota</taxon>
        <taxon>Fungi</taxon>
        <taxon>Dikarya</taxon>
        <taxon>Ascomycota</taxon>
        <taxon>Pezizomycotina</taxon>
        <taxon>Eurotiomycetes</taxon>
        <taxon>Eurotiomycetidae</taxon>
        <taxon>Eurotiales</taxon>
        <taxon>Aspergillaceae</taxon>
        <taxon>Penicillium</taxon>
    </lineage>
</organism>
<sequence>MVHYTSSVRLAMVAMMAILLGFVSARPAVPSERHSSRGLIPQAPSKDPFYQPPAGYENEDPGTILRQRKISVAFLGLIPDPVEAYQLLYRTTSINGSAIATVTTVFKPVNPKTDRFVSFATAYDSSASICDPSYNYQLFAAQTDIISSAEQLILQAYLLLGYIVASPDYEGPDTAFGPGRLAGMGVLDNMRAVSNFKDLGLSTATPMIVGTGYSGGAIATGWAASLQPNYAPELDIKGWAQGGTPANLTGTMVFIDGTLFSGFLPPAVVGLSTPSAYGAELTPLLNKVITTKGQSVLQSARTNCAVGDIINFAEQSLFSTSIQTLGDGLLTDPTIKSVLDKNTMGVEKSETPTAPVFVYHASQDEIIPYANASTLVDSWCSNGADVKFTTFSNGGHATTEVVGLPDTINFVQSAFAGTTESGCSTSTELNSTLNPIALGVELEPILVKLIEVIATLGKSDSNVKQNLNVLKDVVKW</sequence>
<dbReference type="Pfam" id="PF03583">
    <property type="entry name" value="LIP"/>
    <property type="match status" value="1"/>
</dbReference>
<dbReference type="Gene3D" id="1.10.260.130">
    <property type="match status" value="1"/>
</dbReference>
<evidence type="ECO:0000256" key="3">
    <source>
        <dbReference type="SAM" id="SignalP"/>
    </source>
</evidence>
<evidence type="ECO:0000256" key="2">
    <source>
        <dbReference type="SAM" id="MobiDB-lite"/>
    </source>
</evidence>
<comment type="caution">
    <text evidence="4">The sequence shown here is derived from an EMBL/GenBank/DDBJ whole genome shotgun (WGS) entry which is preliminary data.</text>
</comment>
<dbReference type="OrthoDB" id="2373480at2759"/>
<keyword evidence="3" id="KW-0732">Signal</keyword>
<reference evidence="4" key="1">
    <citation type="submission" date="2022-11" db="EMBL/GenBank/DDBJ databases">
        <authorList>
            <person name="Petersen C."/>
        </authorList>
    </citation>
    <scope>NUCLEOTIDE SEQUENCE</scope>
    <source>
        <strain evidence="4">IBT 30069</strain>
    </source>
</reference>
<dbReference type="Proteomes" id="UP001149165">
    <property type="component" value="Unassembled WGS sequence"/>
</dbReference>
<feature type="chain" id="PRO_5040946801" description="Lipase, secreted" evidence="3">
    <location>
        <begin position="26"/>
        <end position="476"/>
    </location>
</feature>
<evidence type="ECO:0000313" key="4">
    <source>
        <dbReference type="EMBL" id="KAJ5093438.1"/>
    </source>
</evidence>
<dbReference type="Gene3D" id="3.40.50.1820">
    <property type="entry name" value="alpha/beta hydrolase"/>
    <property type="match status" value="1"/>
</dbReference>
<dbReference type="PANTHER" id="PTHR34853">
    <property type="match status" value="1"/>
</dbReference>
<dbReference type="EMBL" id="JAPQKH010000006">
    <property type="protein sequence ID" value="KAJ5093438.1"/>
    <property type="molecule type" value="Genomic_DNA"/>
</dbReference>
<dbReference type="PANTHER" id="PTHR34853:SF5">
    <property type="entry name" value="LIP-DOMAIN-CONTAINING PROTEIN-RELATED"/>
    <property type="match status" value="1"/>
</dbReference>
<keyword evidence="5" id="KW-1185">Reference proteome</keyword>
<evidence type="ECO:0000256" key="1">
    <source>
        <dbReference type="ARBA" id="ARBA00022801"/>
    </source>
</evidence>
<name>A0A9W9F4D0_9EURO</name>
<keyword evidence="1" id="KW-0378">Hydrolase</keyword>
<gene>
    <name evidence="4" type="ORF">N7456_009299</name>
</gene>
<dbReference type="AlphaFoldDB" id="A0A9W9F4D0"/>
<feature type="region of interest" description="Disordered" evidence="2">
    <location>
        <begin position="33"/>
        <end position="53"/>
    </location>
</feature>
<dbReference type="GO" id="GO:0017000">
    <property type="term" value="P:antibiotic biosynthetic process"/>
    <property type="evidence" value="ECO:0007669"/>
    <property type="project" value="UniProtKB-ARBA"/>
</dbReference>